<dbReference type="Proteomes" id="UP000051086">
    <property type="component" value="Unassembled WGS sequence"/>
</dbReference>
<reference evidence="2 4" key="1">
    <citation type="submission" date="2015-09" db="EMBL/GenBank/DDBJ databases">
        <authorList>
            <consortium name="Swine Surveillance"/>
        </authorList>
    </citation>
    <scope>NUCLEOTIDE SEQUENCE [LARGE SCALE GENOMIC DNA]</scope>
    <source>
        <strain evidence="2 4">5120</strain>
    </source>
</reference>
<protein>
    <recommendedName>
        <fullName evidence="5">Type IV pilus biogenesis</fullName>
    </recommendedName>
</protein>
<organism evidence="2 4">
    <name type="scientific">Thalassovita autumnalis</name>
    <dbReference type="NCBI Taxonomy" id="2072972"/>
    <lineage>
        <taxon>Bacteria</taxon>
        <taxon>Pseudomonadati</taxon>
        <taxon>Pseudomonadota</taxon>
        <taxon>Alphaproteobacteria</taxon>
        <taxon>Rhodobacterales</taxon>
        <taxon>Roseobacteraceae</taxon>
        <taxon>Thalassovita</taxon>
    </lineage>
</organism>
<keyword evidence="3" id="KW-1185">Reference proteome</keyword>
<proteinExistence type="predicted"/>
<name>A0A0N7LUP1_9RHOB</name>
<accession>A0A0N7LUP1</accession>
<dbReference type="EMBL" id="CYSB01000009">
    <property type="protein sequence ID" value="CUH64042.1"/>
    <property type="molecule type" value="Genomic_DNA"/>
</dbReference>
<evidence type="ECO:0000313" key="2">
    <source>
        <dbReference type="EMBL" id="CUH72802.1"/>
    </source>
</evidence>
<evidence type="ECO:0000313" key="1">
    <source>
        <dbReference type="EMBL" id="CUH64042.1"/>
    </source>
</evidence>
<evidence type="ECO:0000313" key="4">
    <source>
        <dbReference type="Proteomes" id="UP000051887"/>
    </source>
</evidence>
<dbReference type="RefSeq" id="WP_058243976.1">
    <property type="nucleotide sequence ID" value="NZ_CYSB01000009.1"/>
</dbReference>
<evidence type="ECO:0000313" key="3">
    <source>
        <dbReference type="Proteomes" id="UP000051086"/>
    </source>
</evidence>
<sequence>MSVRGRLERSLTIDAAATERSALPMGHASLLGTILTPEGPRAYVHLGAGRIHKVRPGDILEGAEVTAIHSGALTLTRGDDQRQMRLPATT</sequence>
<dbReference type="AlphaFoldDB" id="A0A0N7LUP1"/>
<evidence type="ECO:0008006" key="5">
    <source>
        <dbReference type="Google" id="ProtNLM"/>
    </source>
</evidence>
<reference evidence="1 3" key="2">
    <citation type="submission" date="2015-09" db="EMBL/GenBank/DDBJ databases">
        <authorList>
            <person name="Rodrigo-Torres L."/>
            <person name="Arahal D.R."/>
        </authorList>
    </citation>
    <scope>NUCLEOTIDE SEQUENCE [LARGE SCALE GENOMIC DNA]</scope>
    <source>
        <strain evidence="1 3">CECT 5118</strain>
    </source>
</reference>
<dbReference type="Proteomes" id="UP000051887">
    <property type="component" value="Unassembled WGS sequence"/>
</dbReference>
<dbReference type="EMBL" id="CYSC01000034">
    <property type="protein sequence ID" value="CUH72802.1"/>
    <property type="molecule type" value="Genomic_DNA"/>
</dbReference>
<gene>
    <name evidence="1" type="ORF">TL5118_00731</name>
    <name evidence="2" type="ORF">TL5120_02599</name>
</gene>
<dbReference type="OrthoDB" id="7874910at2"/>